<proteinExistence type="predicted"/>
<evidence type="ECO:0000313" key="1">
    <source>
        <dbReference type="EMBL" id="PIS13292.1"/>
    </source>
</evidence>
<dbReference type="EMBL" id="PEZL01000037">
    <property type="protein sequence ID" value="PIS13292.1"/>
    <property type="molecule type" value="Genomic_DNA"/>
</dbReference>
<dbReference type="AlphaFoldDB" id="A0A2H0WKU5"/>
<organism evidence="1 2">
    <name type="scientific">Candidatus Tagabacteria bacterium CG09_land_8_20_14_0_10_41_14</name>
    <dbReference type="NCBI Taxonomy" id="1975021"/>
    <lineage>
        <taxon>Bacteria</taxon>
        <taxon>Candidatus Tagaibacteriota</taxon>
    </lineage>
</organism>
<dbReference type="Pfam" id="PF04350">
    <property type="entry name" value="PilO"/>
    <property type="match status" value="1"/>
</dbReference>
<evidence type="ECO:0008006" key="3">
    <source>
        <dbReference type="Google" id="ProtNLM"/>
    </source>
</evidence>
<accession>A0A2H0WKU5</accession>
<gene>
    <name evidence="1" type="ORF">COT67_02540</name>
</gene>
<evidence type="ECO:0000313" key="2">
    <source>
        <dbReference type="Proteomes" id="UP000230353"/>
    </source>
</evidence>
<comment type="caution">
    <text evidence="1">The sequence shown here is derived from an EMBL/GenBank/DDBJ whole genome shotgun (WGS) entry which is preliminary data.</text>
</comment>
<reference evidence="2" key="1">
    <citation type="submission" date="2017-09" db="EMBL/GenBank/DDBJ databases">
        <title>Depth-based differentiation of microbial function through sediment-hosted aquifers and enrichment of novel symbionts in the deep terrestrial subsurface.</title>
        <authorList>
            <person name="Probst A.J."/>
            <person name="Ladd B."/>
            <person name="Jarett J.K."/>
            <person name="Geller-Mcgrath D.E."/>
            <person name="Sieber C.M.K."/>
            <person name="Emerson J.B."/>
            <person name="Anantharaman K."/>
            <person name="Thomas B.C."/>
            <person name="Malmstrom R."/>
            <person name="Stieglmeier M."/>
            <person name="Klingl A."/>
            <person name="Woyke T."/>
            <person name="Ryan C.M."/>
            <person name="Banfield J.F."/>
        </authorList>
    </citation>
    <scope>NUCLEOTIDE SEQUENCE [LARGE SCALE GENOMIC DNA]</scope>
</reference>
<dbReference type="GO" id="GO:0043107">
    <property type="term" value="P:type IV pilus-dependent motility"/>
    <property type="evidence" value="ECO:0007669"/>
    <property type="project" value="InterPro"/>
</dbReference>
<sequence length="177" mass="19762">MRRGVISFLFIAIAVAVFFVWTRPGLGEITELRAEKAAINDVLSDSRELQEIRDRLLTQYNSIPAADLTRLSNSLPDSAEETKLMVQVSKIAQSSGVLLESFQTKEIATKIGTASDKQYDEVDLQISFTASYEALISFLQTMEKSLRLMDINEISFSAGDENSYSVSLKAKAYFKKD</sequence>
<dbReference type="InterPro" id="IPR007445">
    <property type="entry name" value="PilO"/>
</dbReference>
<name>A0A2H0WKU5_9BACT</name>
<protein>
    <recommendedName>
        <fullName evidence="3">Pilus assembly protein PilO</fullName>
    </recommendedName>
</protein>
<dbReference type="Proteomes" id="UP000230353">
    <property type="component" value="Unassembled WGS sequence"/>
</dbReference>
<dbReference type="GO" id="GO:0043683">
    <property type="term" value="P:type IV pilus assembly"/>
    <property type="evidence" value="ECO:0007669"/>
    <property type="project" value="InterPro"/>
</dbReference>
<dbReference type="Gene3D" id="3.30.70.60">
    <property type="match status" value="1"/>
</dbReference>
<dbReference type="InterPro" id="IPR014717">
    <property type="entry name" value="Transl_elong_EF1B/ribsomal_bS6"/>
</dbReference>